<dbReference type="Pfam" id="PF00089">
    <property type="entry name" value="Trypsin"/>
    <property type="match status" value="1"/>
</dbReference>
<dbReference type="InterPro" id="IPR050430">
    <property type="entry name" value="Peptidase_S1"/>
</dbReference>
<dbReference type="PROSITE" id="PS00134">
    <property type="entry name" value="TRYPSIN_HIS"/>
    <property type="match status" value="1"/>
</dbReference>
<dbReference type="PANTHER" id="PTHR24276">
    <property type="entry name" value="POLYSERASE-RELATED"/>
    <property type="match status" value="1"/>
</dbReference>
<dbReference type="GO" id="GO:0005576">
    <property type="term" value="C:extracellular region"/>
    <property type="evidence" value="ECO:0007669"/>
    <property type="project" value="UniProtKB-SubCell"/>
</dbReference>
<dbReference type="InterPro" id="IPR009003">
    <property type="entry name" value="Peptidase_S1_PA"/>
</dbReference>
<dbReference type="InterPro" id="IPR001314">
    <property type="entry name" value="Peptidase_S1A"/>
</dbReference>
<evidence type="ECO:0000256" key="4">
    <source>
        <dbReference type="ARBA" id="ARBA00022670"/>
    </source>
</evidence>
<evidence type="ECO:0000313" key="10">
    <source>
        <dbReference type="Proteomes" id="UP000494165"/>
    </source>
</evidence>
<comment type="caution">
    <text evidence="9">The sequence shown here is derived from an EMBL/GenBank/DDBJ whole genome shotgun (WGS) entry which is preliminary data.</text>
</comment>
<evidence type="ECO:0000259" key="8">
    <source>
        <dbReference type="PROSITE" id="PS50240"/>
    </source>
</evidence>
<dbReference type="InterPro" id="IPR043504">
    <property type="entry name" value="Peptidase_S1_PA_chymotrypsin"/>
</dbReference>
<dbReference type="SUPFAM" id="SSF50494">
    <property type="entry name" value="Trypsin-like serine proteases"/>
    <property type="match status" value="1"/>
</dbReference>
<evidence type="ECO:0000256" key="2">
    <source>
        <dbReference type="ARBA" id="ARBA00007664"/>
    </source>
</evidence>
<dbReference type="InterPro" id="IPR018114">
    <property type="entry name" value="TRYPSIN_HIS"/>
</dbReference>
<protein>
    <recommendedName>
        <fullName evidence="8">Peptidase S1 domain-containing protein</fullName>
    </recommendedName>
</protein>
<accession>A0A8S1CPK1</accession>
<dbReference type="GO" id="GO:0004252">
    <property type="term" value="F:serine-type endopeptidase activity"/>
    <property type="evidence" value="ECO:0007669"/>
    <property type="project" value="InterPro"/>
</dbReference>
<evidence type="ECO:0000256" key="3">
    <source>
        <dbReference type="ARBA" id="ARBA00022525"/>
    </source>
</evidence>
<dbReference type="InterPro" id="IPR001254">
    <property type="entry name" value="Trypsin_dom"/>
</dbReference>
<evidence type="ECO:0000313" key="9">
    <source>
        <dbReference type="EMBL" id="CAB3371676.1"/>
    </source>
</evidence>
<dbReference type="PRINTS" id="PR00722">
    <property type="entry name" value="CHYMOTRYPSIN"/>
</dbReference>
<evidence type="ECO:0000256" key="6">
    <source>
        <dbReference type="ARBA" id="ARBA00022825"/>
    </source>
</evidence>
<dbReference type="PANTHER" id="PTHR24276:SF98">
    <property type="entry name" value="FI18310P1-RELATED"/>
    <property type="match status" value="1"/>
</dbReference>
<dbReference type="PROSITE" id="PS50240">
    <property type="entry name" value="TRYPSIN_DOM"/>
    <property type="match status" value="1"/>
</dbReference>
<dbReference type="SMART" id="SM00020">
    <property type="entry name" value="Tryp_SPc"/>
    <property type="match status" value="1"/>
</dbReference>
<dbReference type="CDD" id="cd00190">
    <property type="entry name" value="Tryp_SPc"/>
    <property type="match status" value="1"/>
</dbReference>
<dbReference type="OrthoDB" id="10051896at2759"/>
<gene>
    <name evidence="9" type="ORF">CLODIP_2_CD03976</name>
</gene>
<sequence>MKTKETLKTGKMFSTAALISALFVTGFAAESTINNRIVNGTNAPEGKYPFQVSVQYYGSHTCAGTILTPEYVLTAAHCVIWDPAPEVFNVSAGSNYLQGTIHQVTEIMFHEAFNFPYALNDIAVLRVSPAFDFNNELLGPVSLPEQYQQSFLQTEATVIGWGLNATGGSLLPVLQEVGIFILSDEECYDIYNTYNGNYNPNNVCAGVREGGKGECNGDSGGPLLVNGQQVGIVSWSKKPCTEAPYPGVYTQVSSFIDWIKSKVPV</sequence>
<feature type="domain" description="Peptidase S1" evidence="8">
    <location>
        <begin position="37"/>
        <end position="264"/>
    </location>
</feature>
<evidence type="ECO:0000256" key="1">
    <source>
        <dbReference type="ARBA" id="ARBA00004613"/>
    </source>
</evidence>
<dbReference type="FunFam" id="2.40.10.10:FF:000047">
    <property type="entry name" value="Trypsin eta"/>
    <property type="match status" value="1"/>
</dbReference>
<comment type="subcellular location">
    <subcellularLocation>
        <location evidence="1">Secreted</location>
    </subcellularLocation>
</comment>
<dbReference type="GO" id="GO:0016485">
    <property type="term" value="P:protein processing"/>
    <property type="evidence" value="ECO:0007669"/>
    <property type="project" value="UniProtKB-ARBA"/>
</dbReference>
<organism evidence="9 10">
    <name type="scientific">Cloeon dipterum</name>
    <dbReference type="NCBI Taxonomy" id="197152"/>
    <lineage>
        <taxon>Eukaryota</taxon>
        <taxon>Metazoa</taxon>
        <taxon>Ecdysozoa</taxon>
        <taxon>Arthropoda</taxon>
        <taxon>Hexapoda</taxon>
        <taxon>Insecta</taxon>
        <taxon>Pterygota</taxon>
        <taxon>Palaeoptera</taxon>
        <taxon>Ephemeroptera</taxon>
        <taxon>Pisciforma</taxon>
        <taxon>Baetidae</taxon>
        <taxon>Cloeon</taxon>
    </lineage>
</organism>
<evidence type="ECO:0000256" key="7">
    <source>
        <dbReference type="ARBA" id="ARBA00023157"/>
    </source>
</evidence>
<dbReference type="Proteomes" id="UP000494165">
    <property type="component" value="Unassembled WGS sequence"/>
</dbReference>
<keyword evidence="5" id="KW-0378">Hydrolase</keyword>
<keyword evidence="6" id="KW-0720">Serine protease</keyword>
<dbReference type="Gene3D" id="2.40.10.10">
    <property type="entry name" value="Trypsin-like serine proteases"/>
    <property type="match status" value="1"/>
</dbReference>
<keyword evidence="4" id="KW-0645">Protease</keyword>
<keyword evidence="3" id="KW-0964">Secreted</keyword>
<keyword evidence="10" id="KW-1185">Reference proteome</keyword>
<keyword evidence="7" id="KW-1015">Disulfide bond</keyword>
<evidence type="ECO:0000256" key="5">
    <source>
        <dbReference type="ARBA" id="ARBA00022801"/>
    </source>
</evidence>
<reference evidence="9 10" key="1">
    <citation type="submission" date="2020-04" db="EMBL/GenBank/DDBJ databases">
        <authorList>
            <person name="Alioto T."/>
            <person name="Alioto T."/>
            <person name="Gomez Garrido J."/>
        </authorList>
    </citation>
    <scope>NUCLEOTIDE SEQUENCE [LARGE SCALE GENOMIC DNA]</scope>
</reference>
<name>A0A8S1CPK1_9INSE</name>
<dbReference type="EMBL" id="CADEPI010000064">
    <property type="protein sequence ID" value="CAB3371676.1"/>
    <property type="molecule type" value="Genomic_DNA"/>
</dbReference>
<proteinExistence type="inferred from homology"/>
<dbReference type="AlphaFoldDB" id="A0A8S1CPK1"/>
<comment type="similarity">
    <text evidence="2">Belongs to the peptidase S1 family.</text>
</comment>